<accession>A0A1G7ZIN5</accession>
<reference evidence="1 2" key="1">
    <citation type="submission" date="2016-10" db="EMBL/GenBank/DDBJ databases">
        <authorList>
            <person name="de Groot N.N."/>
        </authorList>
    </citation>
    <scope>NUCLEOTIDE SEQUENCE [LARGE SCALE GENOMIC DNA]</scope>
    <source>
        <strain evidence="1 2">CPCC 201354</strain>
    </source>
</reference>
<dbReference type="Proteomes" id="UP000198923">
    <property type="component" value="Unassembled WGS sequence"/>
</dbReference>
<dbReference type="STRING" id="504805.SAMN05421505_11173"/>
<protein>
    <submittedName>
        <fullName evidence="1">Uncharacterized protein</fullName>
    </submittedName>
</protein>
<dbReference type="OrthoDB" id="3539237at2"/>
<organism evidence="1 2">
    <name type="scientific">Sinosporangium album</name>
    <dbReference type="NCBI Taxonomy" id="504805"/>
    <lineage>
        <taxon>Bacteria</taxon>
        <taxon>Bacillati</taxon>
        <taxon>Actinomycetota</taxon>
        <taxon>Actinomycetes</taxon>
        <taxon>Streptosporangiales</taxon>
        <taxon>Streptosporangiaceae</taxon>
        <taxon>Sinosporangium</taxon>
    </lineage>
</organism>
<evidence type="ECO:0000313" key="2">
    <source>
        <dbReference type="Proteomes" id="UP000198923"/>
    </source>
</evidence>
<dbReference type="RefSeq" id="WP_093170801.1">
    <property type="nucleotide sequence ID" value="NZ_FNCN01000011.1"/>
</dbReference>
<keyword evidence="2" id="KW-1185">Reference proteome</keyword>
<gene>
    <name evidence="1" type="ORF">SAMN05421505_11173</name>
</gene>
<name>A0A1G7ZIN5_9ACTN</name>
<sequence>MIAYSLVIICYACMLITPPTSSPSTADVVAEHRRCAPWYRTKSQPSFDGMPALLRRQVIASRFSATRPAQPDLAKIEDEALAWAYATG</sequence>
<dbReference type="EMBL" id="FNCN01000011">
    <property type="protein sequence ID" value="SDH08641.1"/>
    <property type="molecule type" value="Genomic_DNA"/>
</dbReference>
<evidence type="ECO:0000313" key="1">
    <source>
        <dbReference type="EMBL" id="SDH08641.1"/>
    </source>
</evidence>
<proteinExistence type="predicted"/>
<dbReference type="AlphaFoldDB" id="A0A1G7ZIN5"/>